<organism evidence="2 3">
    <name type="scientific">Mycobacterium novum</name>
    <dbReference type="NCBI Taxonomy" id="2492438"/>
    <lineage>
        <taxon>Bacteria</taxon>
        <taxon>Bacillati</taxon>
        <taxon>Actinomycetota</taxon>
        <taxon>Actinomycetes</taxon>
        <taxon>Mycobacteriales</taxon>
        <taxon>Mycobacteriaceae</taxon>
        <taxon>Mycobacterium</taxon>
    </lineage>
</organism>
<protein>
    <submittedName>
        <fullName evidence="2">Uncharacterized protein</fullName>
    </submittedName>
</protein>
<dbReference type="Proteomes" id="UP000466997">
    <property type="component" value="Chromosome"/>
</dbReference>
<gene>
    <name evidence="2" type="ORF">MNVM_12110</name>
</gene>
<name>A0A7I7JK42_9MYCO</name>
<proteinExistence type="predicted"/>
<feature type="compositionally biased region" description="Basic and acidic residues" evidence="1">
    <location>
        <begin position="200"/>
        <end position="211"/>
    </location>
</feature>
<keyword evidence="3" id="KW-1185">Reference proteome</keyword>
<evidence type="ECO:0000313" key="3">
    <source>
        <dbReference type="Proteomes" id="UP000466997"/>
    </source>
</evidence>
<dbReference type="AlphaFoldDB" id="A0A7I7JK42"/>
<feature type="region of interest" description="Disordered" evidence="1">
    <location>
        <begin position="190"/>
        <end position="221"/>
    </location>
</feature>
<reference evidence="2 3" key="1">
    <citation type="journal article" date="2019" name="Emerg. Microbes Infect.">
        <title>Comprehensive subspecies identification of 175 nontuberculous mycobacteria species based on 7547 genomic profiles.</title>
        <authorList>
            <person name="Matsumoto Y."/>
            <person name="Kinjo T."/>
            <person name="Motooka D."/>
            <person name="Nabeya D."/>
            <person name="Jung N."/>
            <person name="Uechi K."/>
            <person name="Horii T."/>
            <person name="Iida T."/>
            <person name="Fujita J."/>
            <person name="Nakamura S."/>
        </authorList>
    </citation>
    <scope>NUCLEOTIDE SEQUENCE [LARGE SCALE GENOMIC DNA]</scope>
    <source>
        <strain evidence="2 3">JCM 6391</strain>
    </source>
</reference>
<dbReference type="EMBL" id="AP022562">
    <property type="protein sequence ID" value="BBX12130.1"/>
    <property type="molecule type" value="Genomic_DNA"/>
</dbReference>
<evidence type="ECO:0000313" key="2">
    <source>
        <dbReference type="EMBL" id="BBX12130.1"/>
    </source>
</evidence>
<accession>A0A7I7JK42</accession>
<dbReference type="RefSeq" id="WP_193465975.1">
    <property type="nucleotide sequence ID" value="NZ_AP022562.1"/>
</dbReference>
<dbReference type="KEGG" id="mnm:MNVM_12110"/>
<evidence type="ECO:0000256" key="1">
    <source>
        <dbReference type="SAM" id="MobiDB-lite"/>
    </source>
</evidence>
<sequence length="221" mass="23887">MSEYTLDDQWRSFQTFIATYVAGMVHPRDVFTISLRSAVMPPLVEFRCDPAGLARFSVGPLSWSDDDGASVPVPREKINQAAAQTVQVLREHQDDPRELRLSGSGPASSVAVLARSGFMNGDTSNPARKAAYAMRMSADVDVDGDVIDAAARTVGQRVFERSRNASFASIAFSNALAGLRTWVDPFSSTPKTGFQVGVRSPREAEETDAARTDGQQEAPAT</sequence>